<comment type="caution">
    <text evidence="1">The sequence shown here is derived from an EMBL/GenBank/DDBJ whole genome shotgun (WGS) entry which is preliminary data.</text>
</comment>
<reference evidence="1 2" key="1">
    <citation type="submission" date="2020-08" db="EMBL/GenBank/DDBJ databases">
        <title>Sphingobacterium sp. DN04309 isolated from aquaculture water.</title>
        <authorList>
            <person name="Zhang M."/>
        </authorList>
    </citation>
    <scope>NUCLEOTIDE SEQUENCE [LARGE SCALE GENOMIC DNA]</scope>
    <source>
        <strain evidence="1 2">DN04309</strain>
    </source>
</reference>
<dbReference type="EMBL" id="JACOIJ010000032">
    <property type="protein sequence ID" value="MBD1430593.1"/>
    <property type="molecule type" value="Genomic_DNA"/>
</dbReference>
<sequence>MNFLSHYYFERYAAYSEQVLGSLLPDLLKNVDKSYSFPLNKHEASFPYGIKSESITEGWKRHIEVDKLFHSSDFFYHHTHQLRKDIAENISDLPVRASFLAHISLELLLDHKLIANNLLSVARLYEHLENIDRNNLTKYLKSLEVVDIDRFYNFYDKFVSSRYIFDYAKVENLPHALFNICKRVWDFSPSAHHFEVLAHQLDNYQREQLRDYSEIFTYISQQLDK</sequence>
<organism evidence="1 2">
    <name type="scientific">Sphingobacterium litopenaei</name>
    <dbReference type="NCBI Taxonomy" id="2763500"/>
    <lineage>
        <taxon>Bacteria</taxon>
        <taxon>Pseudomonadati</taxon>
        <taxon>Bacteroidota</taxon>
        <taxon>Sphingobacteriia</taxon>
        <taxon>Sphingobacteriales</taxon>
        <taxon>Sphingobacteriaceae</taxon>
        <taxon>Sphingobacterium</taxon>
    </lineage>
</organism>
<name>A0ABR7YH01_9SPHI</name>
<gene>
    <name evidence="1" type="ORF">H8B04_13670</name>
</gene>
<keyword evidence="2" id="KW-1185">Reference proteome</keyword>
<evidence type="ECO:0000313" key="2">
    <source>
        <dbReference type="Proteomes" id="UP000651271"/>
    </source>
</evidence>
<dbReference type="RefSeq" id="WP_190302704.1">
    <property type="nucleotide sequence ID" value="NZ_JACOIJ010000032.1"/>
</dbReference>
<accession>A0ABR7YH01</accession>
<protein>
    <recommendedName>
        <fullName evidence="3">DUF479 domain-containing protein</fullName>
    </recommendedName>
</protein>
<evidence type="ECO:0000313" key="1">
    <source>
        <dbReference type="EMBL" id="MBD1430593.1"/>
    </source>
</evidence>
<dbReference type="Proteomes" id="UP000651271">
    <property type="component" value="Unassembled WGS sequence"/>
</dbReference>
<proteinExistence type="predicted"/>
<evidence type="ECO:0008006" key="3">
    <source>
        <dbReference type="Google" id="ProtNLM"/>
    </source>
</evidence>